<evidence type="ECO:0000313" key="2">
    <source>
        <dbReference type="Proteomes" id="UP001054252"/>
    </source>
</evidence>
<organism evidence="1 2">
    <name type="scientific">Rubroshorea leprosula</name>
    <dbReference type="NCBI Taxonomy" id="152421"/>
    <lineage>
        <taxon>Eukaryota</taxon>
        <taxon>Viridiplantae</taxon>
        <taxon>Streptophyta</taxon>
        <taxon>Embryophyta</taxon>
        <taxon>Tracheophyta</taxon>
        <taxon>Spermatophyta</taxon>
        <taxon>Magnoliopsida</taxon>
        <taxon>eudicotyledons</taxon>
        <taxon>Gunneridae</taxon>
        <taxon>Pentapetalae</taxon>
        <taxon>rosids</taxon>
        <taxon>malvids</taxon>
        <taxon>Malvales</taxon>
        <taxon>Dipterocarpaceae</taxon>
        <taxon>Rubroshorea</taxon>
    </lineage>
</organism>
<reference evidence="1 2" key="1">
    <citation type="journal article" date="2021" name="Commun. Biol.">
        <title>The genome of Shorea leprosula (Dipterocarpaceae) highlights the ecological relevance of drought in aseasonal tropical rainforests.</title>
        <authorList>
            <person name="Ng K.K.S."/>
            <person name="Kobayashi M.J."/>
            <person name="Fawcett J.A."/>
            <person name="Hatakeyama M."/>
            <person name="Paape T."/>
            <person name="Ng C.H."/>
            <person name="Ang C.C."/>
            <person name="Tnah L.H."/>
            <person name="Lee C.T."/>
            <person name="Nishiyama T."/>
            <person name="Sese J."/>
            <person name="O'Brien M.J."/>
            <person name="Copetti D."/>
            <person name="Mohd Noor M.I."/>
            <person name="Ong R.C."/>
            <person name="Putra M."/>
            <person name="Sireger I.Z."/>
            <person name="Indrioko S."/>
            <person name="Kosugi Y."/>
            <person name="Izuno A."/>
            <person name="Isagi Y."/>
            <person name="Lee S.L."/>
            <person name="Shimizu K.K."/>
        </authorList>
    </citation>
    <scope>NUCLEOTIDE SEQUENCE [LARGE SCALE GENOMIC DNA]</scope>
    <source>
        <strain evidence="1">214</strain>
    </source>
</reference>
<keyword evidence="2" id="KW-1185">Reference proteome</keyword>
<evidence type="ECO:0000313" key="1">
    <source>
        <dbReference type="EMBL" id="GKV35983.1"/>
    </source>
</evidence>
<gene>
    <name evidence="1" type="ORF">SLEP1_g44170</name>
</gene>
<dbReference type="AlphaFoldDB" id="A0AAV5LFF8"/>
<protein>
    <submittedName>
        <fullName evidence="1">Uncharacterized protein</fullName>
    </submittedName>
</protein>
<comment type="caution">
    <text evidence="1">The sequence shown here is derived from an EMBL/GenBank/DDBJ whole genome shotgun (WGS) entry which is preliminary data.</text>
</comment>
<accession>A0AAV5LFF8</accession>
<name>A0AAV5LFF8_9ROSI</name>
<sequence length="220" mass="25258">MLQKFLGIKYIHERKLIHKCALEILILTADALSGLSAEEVVESRVVPALFQSIQHGIIEFFRIGKANVDVMSAAIDGKAKFVETYAIECRQEKYFHELSTREGHFLAAWTDDDGNNALHIAAKLGPESYLAQFSDPRNKVYFKISYLRRKKEKSCWVRKNPMTVRFKSNDYWVRKNPTIVGFELSKAFEPSSYWVQRDPIVPAGFQVLGSASLLRLWDLK</sequence>
<proteinExistence type="predicted"/>
<dbReference type="EMBL" id="BPVZ01000114">
    <property type="protein sequence ID" value="GKV35983.1"/>
    <property type="molecule type" value="Genomic_DNA"/>
</dbReference>
<dbReference type="Proteomes" id="UP001054252">
    <property type="component" value="Unassembled WGS sequence"/>
</dbReference>